<evidence type="ECO:0000256" key="2">
    <source>
        <dbReference type="ARBA" id="ARBA00010790"/>
    </source>
</evidence>
<gene>
    <name evidence="12" type="ORF">PgNI_06543</name>
</gene>
<dbReference type="PIRSF" id="PIRSF000137">
    <property type="entry name" value="Alcohol_oxidase"/>
    <property type="match status" value="1"/>
</dbReference>
<dbReference type="InterPro" id="IPR007867">
    <property type="entry name" value="GMC_OxRtase_C"/>
</dbReference>
<name>A0A6P8B5X2_PYRGI</name>
<dbReference type="PANTHER" id="PTHR11552:SF201">
    <property type="entry name" value="GLUCOSE-METHANOL-CHOLINE OXIDOREDUCTASE N-TERMINAL DOMAIN-CONTAINING PROTEIN"/>
    <property type="match status" value="1"/>
</dbReference>
<keyword evidence="5" id="KW-0560">Oxidoreductase</keyword>
<dbReference type="InterPro" id="IPR036188">
    <property type="entry name" value="FAD/NAD-bd_sf"/>
</dbReference>
<proteinExistence type="inferred from homology"/>
<reference evidence="12" key="2">
    <citation type="submission" date="2019-10" db="EMBL/GenBank/DDBJ databases">
        <authorList>
            <consortium name="NCBI Genome Project"/>
        </authorList>
    </citation>
    <scope>NUCLEOTIDE SEQUENCE</scope>
    <source>
        <strain evidence="12">NI907</strain>
    </source>
</reference>
<reference evidence="12" key="3">
    <citation type="submission" date="2025-08" db="UniProtKB">
        <authorList>
            <consortium name="RefSeq"/>
        </authorList>
    </citation>
    <scope>IDENTIFICATION</scope>
    <source>
        <strain evidence="12">NI907</strain>
    </source>
</reference>
<dbReference type="PROSITE" id="PS00624">
    <property type="entry name" value="GMC_OXRED_2"/>
    <property type="match status" value="1"/>
</dbReference>
<dbReference type="RefSeq" id="XP_030982592.1">
    <property type="nucleotide sequence ID" value="XM_031126566.1"/>
</dbReference>
<evidence type="ECO:0000256" key="6">
    <source>
        <dbReference type="PIRSR" id="PIRSR000137-1"/>
    </source>
</evidence>
<feature type="chain" id="PRO_5027744463" description="Glucose-methanol-choline oxidoreductase N-terminal domain-containing protein" evidence="9">
    <location>
        <begin position="19"/>
        <end position="614"/>
    </location>
</feature>
<evidence type="ECO:0000256" key="4">
    <source>
        <dbReference type="ARBA" id="ARBA00022827"/>
    </source>
</evidence>
<evidence type="ECO:0000259" key="10">
    <source>
        <dbReference type="PROSITE" id="PS00624"/>
    </source>
</evidence>
<feature type="binding site" evidence="7">
    <location>
        <begin position="36"/>
        <end position="37"/>
    </location>
    <ligand>
        <name>FAD</name>
        <dbReference type="ChEBI" id="CHEBI:57692"/>
    </ligand>
</feature>
<dbReference type="SUPFAM" id="SSF51905">
    <property type="entry name" value="FAD/NAD(P)-binding domain"/>
    <property type="match status" value="1"/>
</dbReference>
<dbReference type="GeneID" id="41961475"/>
<organism evidence="11 12">
    <name type="scientific">Pyricularia grisea</name>
    <name type="common">Crabgrass-specific blast fungus</name>
    <name type="synonym">Magnaporthe grisea</name>
    <dbReference type="NCBI Taxonomy" id="148305"/>
    <lineage>
        <taxon>Eukaryota</taxon>
        <taxon>Fungi</taxon>
        <taxon>Dikarya</taxon>
        <taxon>Ascomycota</taxon>
        <taxon>Pezizomycotina</taxon>
        <taxon>Sordariomycetes</taxon>
        <taxon>Sordariomycetidae</taxon>
        <taxon>Magnaporthales</taxon>
        <taxon>Pyriculariaceae</taxon>
        <taxon>Pyricularia</taxon>
    </lineage>
</organism>
<dbReference type="AlphaFoldDB" id="A0A6P8B5X2"/>
<evidence type="ECO:0000313" key="11">
    <source>
        <dbReference type="Proteomes" id="UP000515153"/>
    </source>
</evidence>
<dbReference type="Gene3D" id="3.50.50.60">
    <property type="entry name" value="FAD/NAD(P)-binding domain"/>
    <property type="match status" value="1"/>
</dbReference>
<evidence type="ECO:0000256" key="1">
    <source>
        <dbReference type="ARBA" id="ARBA00001974"/>
    </source>
</evidence>
<evidence type="ECO:0000256" key="3">
    <source>
        <dbReference type="ARBA" id="ARBA00022630"/>
    </source>
</evidence>
<dbReference type="GO" id="GO:0050660">
    <property type="term" value="F:flavin adenine dinucleotide binding"/>
    <property type="evidence" value="ECO:0007669"/>
    <property type="project" value="InterPro"/>
</dbReference>
<dbReference type="InterPro" id="IPR000172">
    <property type="entry name" value="GMC_OxRdtase_N"/>
</dbReference>
<keyword evidence="3" id="KW-0285">Flavoprotein</keyword>
<dbReference type="InterPro" id="IPR012132">
    <property type="entry name" value="GMC_OxRdtase"/>
</dbReference>
<protein>
    <recommendedName>
        <fullName evidence="10">Glucose-methanol-choline oxidoreductase N-terminal domain-containing protein</fullName>
    </recommendedName>
</protein>
<evidence type="ECO:0000256" key="7">
    <source>
        <dbReference type="PIRSR" id="PIRSR000137-2"/>
    </source>
</evidence>
<feature type="signal peptide" evidence="9">
    <location>
        <begin position="1"/>
        <end position="18"/>
    </location>
</feature>
<accession>A0A6P8B5X2</accession>
<dbReference type="InterPro" id="IPR027424">
    <property type="entry name" value="Glucose_Oxidase_domain_2"/>
</dbReference>
<dbReference type="GO" id="GO:0016614">
    <property type="term" value="F:oxidoreductase activity, acting on CH-OH group of donors"/>
    <property type="evidence" value="ECO:0007669"/>
    <property type="project" value="InterPro"/>
</dbReference>
<keyword evidence="11" id="KW-1185">Reference proteome</keyword>
<feature type="domain" description="Glucose-methanol-choline oxidoreductase N-terminal" evidence="10">
    <location>
        <begin position="305"/>
        <end position="319"/>
    </location>
</feature>
<dbReference type="KEGG" id="pgri:PgNI_06543"/>
<evidence type="ECO:0000256" key="8">
    <source>
        <dbReference type="SAM" id="MobiDB-lite"/>
    </source>
</evidence>
<feature type="region of interest" description="Disordered" evidence="8">
    <location>
        <begin position="208"/>
        <end position="230"/>
    </location>
</feature>
<dbReference type="Gene3D" id="3.30.560.10">
    <property type="entry name" value="Glucose Oxidase, domain 3"/>
    <property type="match status" value="1"/>
</dbReference>
<comment type="cofactor">
    <cofactor evidence="1 7">
        <name>FAD</name>
        <dbReference type="ChEBI" id="CHEBI:57692"/>
    </cofactor>
</comment>
<keyword evidence="4 7" id="KW-0274">FAD</keyword>
<dbReference type="Pfam" id="PF05199">
    <property type="entry name" value="GMC_oxred_C"/>
    <property type="match status" value="1"/>
</dbReference>
<evidence type="ECO:0000313" key="12">
    <source>
        <dbReference type="RefSeq" id="XP_030982592.1"/>
    </source>
</evidence>
<comment type="similarity">
    <text evidence="2">Belongs to the GMC oxidoreductase family.</text>
</comment>
<dbReference type="Gene3D" id="4.10.450.10">
    <property type="entry name" value="Glucose Oxidase, domain 2"/>
    <property type="match status" value="1"/>
</dbReference>
<dbReference type="Pfam" id="PF00732">
    <property type="entry name" value="GMC_oxred_N"/>
    <property type="match status" value="1"/>
</dbReference>
<dbReference type="Proteomes" id="UP000515153">
    <property type="component" value="Chromosome I"/>
</dbReference>
<keyword evidence="9" id="KW-0732">Signal</keyword>
<reference evidence="11 12" key="1">
    <citation type="journal article" date="2019" name="Mol. Biol. Evol.">
        <title>Blast fungal genomes show frequent chromosomal changes, gene gains and losses, and effector gene turnover.</title>
        <authorList>
            <person name="Gomez Luciano L.B."/>
            <person name="Jason Tsai I."/>
            <person name="Chuma I."/>
            <person name="Tosa Y."/>
            <person name="Chen Y.H."/>
            <person name="Li J.Y."/>
            <person name="Li M.Y."/>
            <person name="Jade Lu M.Y."/>
            <person name="Nakayashiki H."/>
            <person name="Li W.H."/>
        </authorList>
    </citation>
    <scope>NUCLEOTIDE SEQUENCE [LARGE SCALE GENOMIC DNA]</scope>
    <source>
        <strain evidence="11 12">NI907</strain>
    </source>
</reference>
<sequence>MKLRYATLLFLQTVSCLATVTAKDQVFDYVIVGGGTSGLVVANRLSEKTNVRVAVIEPGGDERNNPDVTLVTSYLNMSAFETPIDWAYKTVPQVGINSEPMTYHQGKAIGGTSAINAMSFIRSNKADIDAWEKLGNPGWNWDNLYPYSLAAENFSIPGPGLQESGITFDPAFHGVSGPIRTGWGNDFSNLTLTPTVRDAWEELGLPSNLDTGGGNNHGVSTNPLTAQAGPPDIRWDGARGYWYPVEDRPNLTIIKGTVWRLVWKDGDTITSGFEASITATGVEYLDQDGQAVVLSATKEVILSAGSLRTPLVLESSGVGNPGILKNLGIPIVVNLPGVGENFQEQGNNRFVYGTIAEVTGVGISNTWATPADIFGSDLADVANRTRDELPGWADQIVSASADSGALLNRTAVEAVLRAQHDLVFGDAAAGGNGTTTLTEYVTMTLGTGTLILSHWTLFPFSRGSVHLASSDVSKIDEPRIDPRLNLVDFDTMAQAQAAKLGAKLPKTGPLSGLLSGRIQPSPDVLPENATDAQWREYIRTTSGLAYHNIGTASMMSKDLGGVVNPELKVYGTANVRVVDMSIIPMQLTGHPVAILYAVAERAADIIKRSPLYRL</sequence>
<dbReference type="OrthoDB" id="269227at2759"/>
<evidence type="ECO:0000256" key="5">
    <source>
        <dbReference type="ARBA" id="ARBA00023002"/>
    </source>
</evidence>
<feature type="active site" description="Proton donor" evidence="6">
    <location>
        <position position="547"/>
    </location>
</feature>
<feature type="binding site" evidence="7">
    <location>
        <position position="112"/>
    </location>
    <ligand>
        <name>FAD</name>
        <dbReference type="ChEBI" id="CHEBI:57692"/>
    </ligand>
</feature>
<evidence type="ECO:0000256" key="9">
    <source>
        <dbReference type="SAM" id="SignalP"/>
    </source>
</evidence>
<feature type="active site" description="Proton acceptor" evidence="6">
    <location>
        <position position="590"/>
    </location>
</feature>
<feature type="binding site" evidence="7">
    <location>
        <position position="258"/>
    </location>
    <ligand>
        <name>FAD</name>
        <dbReference type="ChEBI" id="CHEBI:57692"/>
    </ligand>
</feature>
<dbReference type="SUPFAM" id="SSF54373">
    <property type="entry name" value="FAD-linked reductases, C-terminal domain"/>
    <property type="match status" value="1"/>
</dbReference>
<dbReference type="PANTHER" id="PTHR11552">
    <property type="entry name" value="GLUCOSE-METHANOL-CHOLINE GMC OXIDOREDUCTASE"/>
    <property type="match status" value="1"/>
</dbReference>